<gene>
    <name evidence="2" type="ORF">BE17_04105</name>
</gene>
<sequence length="1273" mass="140405">MARDPLGWTDLKVDHLEALEPDQFEQFCFDLIRFEAYDRHDGPELDGPAGRSVADGGRDILLTVKRSPVTPKIDYQKAHVLTPLTEDGQVRTAYSCKSGENWLKLALRDVRDRKDPGRVIEVLLEGGYFKLLINTIGKRDYEVERNGVKRTPHKHLAAALWERMKQERPDAEDPSARIEILDAHALTGFLCARQPPGGTIAPWADHFGLVPLLHGLDAWRVQHREDRSEPAFTDDAARQALRDALLAFVRHAATTPRELAAWLVGPPGVGKTRLVLEALASDPSIEQRVRVAWSPEEALDALGAGRLLVRHPAVILIVDDCPTIQVDMLAARFAAAAGPHASARLLVVTPAPEQVLARARLSPRWYLEPLDASAARALAAGALGASTDAERVHDIARLSEGYPWFVDLLARESLAEGRPPRDVREAAQWALAAHWEARPGPDLEALRLRRARCLLAASITRRIDWAALAPARRDDVARAVGLERGEDLFEAALQCAGRGILRRNQGWKYKYVTPLVLEREVIAWLLDPDGGHDPGGRTLVRYGQAYLDDFFETLSRLGLPLEVVADLARVGIEDLARAPADWGELRSLGLLGPRLRFVARHAPGATARELRRRIEASSIDELRARIEERRGIMFALEELATRADAFEDAEAALLRLAQAENETYANNATATWASLFLVELNATHRSLAERMALLEYRLNNPDPAVRTVALEGIQAVLATRAFRTAHEVSDGAWAAPTGEEAHLARVQAWTLLGARFADPHPYVAAKAKRAVAGELRGAVRAGMGEHAMATLAAHLTDFTESERVQLRDVLAGVRAYDAGWLTPDGAYPGRLEALLAPSSFKERLRQRVGAWGPAALREDDDALDEALAREGLAGDVPLLHELDWLVSDEAVRAHVFAYVLGRCDERGILLAGLRERARGCRGVWAWRKRAVFARYLGGWAQAGRGAAAEAVLRDLKLDAAEAPLLALAVMELGATDERLAWIRSALQGDLLDEACVLDLGRRRRWLRQVSEAAFAAFAGALVEGTSIAHAAAALELLVEHIEDRPERATPLRELVLRALERLAPHRVHGMTDHFWELGARLLVEQGEVARVAELSLVALSQPRGAKEHAWKALHAAAARDARAAWRAVATALDRRDPAAGHLQMAFMFHRSSFAWPAEDVLAWIGQDARRGRTAAALVRPRSPELDPIVRALVQRFGPRSSVADEIIARVHSTDGLVASLAEHDAEQLERARAWLADPDPLVRAFAERLTESLTRSHEQHAADEDDERRRWGT</sequence>
<proteinExistence type="predicted"/>
<name>A0A150R474_SORCE</name>
<dbReference type="InterPro" id="IPR027417">
    <property type="entry name" value="P-loop_NTPase"/>
</dbReference>
<comment type="caution">
    <text evidence="2">The sequence shown here is derived from an EMBL/GenBank/DDBJ whole genome shotgun (WGS) entry which is preliminary data.</text>
</comment>
<organism evidence="2 3">
    <name type="scientific">Sorangium cellulosum</name>
    <name type="common">Polyangium cellulosum</name>
    <dbReference type="NCBI Taxonomy" id="56"/>
    <lineage>
        <taxon>Bacteria</taxon>
        <taxon>Pseudomonadati</taxon>
        <taxon>Myxococcota</taxon>
        <taxon>Polyangia</taxon>
        <taxon>Polyangiales</taxon>
        <taxon>Polyangiaceae</taxon>
        <taxon>Sorangium</taxon>
    </lineage>
</organism>
<feature type="region of interest" description="Disordered" evidence="1">
    <location>
        <begin position="1253"/>
        <end position="1273"/>
    </location>
</feature>
<evidence type="ECO:0000313" key="2">
    <source>
        <dbReference type="EMBL" id="KYF74638.1"/>
    </source>
</evidence>
<evidence type="ECO:0000256" key="1">
    <source>
        <dbReference type="SAM" id="MobiDB-lite"/>
    </source>
</evidence>
<dbReference type="AlphaFoldDB" id="A0A150R474"/>
<accession>A0A150R474</accession>
<protein>
    <submittedName>
        <fullName evidence="2">Uncharacterized protein</fullName>
    </submittedName>
</protein>
<evidence type="ECO:0000313" key="3">
    <source>
        <dbReference type="Proteomes" id="UP000075635"/>
    </source>
</evidence>
<dbReference type="SUPFAM" id="SSF52540">
    <property type="entry name" value="P-loop containing nucleoside triphosphate hydrolases"/>
    <property type="match status" value="1"/>
</dbReference>
<dbReference type="EMBL" id="JEMB01003241">
    <property type="protein sequence ID" value="KYF74638.1"/>
    <property type="molecule type" value="Genomic_DNA"/>
</dbReference>
<reference evidence="2 3" key="1">
    <citation type="submission" date="2014-02" db="EMBL/GenBank/DDBJ databases">
        <title>The small core and large imbalanced accessory genome model reveals a collaborative survival strategy of Sorangium cellulosum strains in nature.</title>
        <authorList>
            <person name="Han K."/>
            <person name="Peng R."/>
            <person name="Blom J."/>
            <person name="Li Y.-Z."/>
        </authorList>
    </citation>
    <scope>NUCLEOTIDE SEQUENCE [LARGE SCALE GENOMIC DNA]</scope>
    <source>
        <strain evidence="2 3">So0011-07</strain>
    </source>
</reference>
<dbReference type="Proteomes" id="UP000075635">
    <property type="component" value="Unassembled WGS sequence"/>
</dbReference>